<dbReference type="GO" id="GO:0005975">
    <property type="term" value="P:carbohydrate metabolic process"/>
    <property type="evidence" value="ECO:0007669"/>
    <property type="project" value="InterPro"/>
</dbReference>
<comment type="similarity">
    <text evidence="1">Belongs to the N-acylglucosamine 2-epimerase family.</text>
</comment>
<dbReference type="RefSeq" id="WP_338393315.1">
    <property type="nucleotide sequence ID" value="NZ_AP025314.1"/>
</dbReference>
<dbReference type="InterPro" id="IPR010819">
    <property type="entry name" value="AGE/CE"/>
</dbReference>
<dbReference type="SUPFAM" id="SSF48208">
    <property type="entry name" value="Six-hairpin glycosidases"/>
    <property type="match status" value="1"/>
</dbReference>
<proteinExistence type="inferred from homology"/>
<dbReference type="AlphaFoldDB" id="A0AAU9CGY5"/>
<dbReference type="GO" id="GO:0016853">
    <property type="term" value="F:isomerase activity"/>
    <property type="evidence" value="ECO:0007669"/>
    <property type="project" value="UniProtKB-KW"/>
</dbReference>
<protein>
    <recommendedName>
        <fullName evidence="6">N-acylglucosamine 2-epimerase</fullName>
    </recommendedName>
</protein>
<keyword evidence="2" id="KW-0413">Isomerase</keyword>
<dbReference type="Gene3D" id="1.50.10.10">
    <property type="match status" value="1"/>
</dbReference>
<dbReference type="KEGG" id="fax:FUAX_04580"/>
<dbReference type="InterPro" id="IPR008928">
    <property type="entry name" value="6-hairpin_glycosidase_sf"/>
</dbReference>
<dbReference type="EMBL" id="AP025314">
    <property type="protein sequence ID" value="BDD08026.1"/>
    <property type="molecule type" value="Genomic_DNA"/>
</dbReference>
<dbReference type="PROSITE" id="PS51257">
    <property type="entry name" value="PROKAR_LIPOPROTEIN"/>
    <property type="match status" value="1"/>
</dbReference>
<dbReference type="PANTHER" id="PTHR15108">
    <property type="entry name" value="N-ACYLGLUCOSAMINE-2-EPIMERASE"/>
    <property type="match status" value="1"/>
</dbReference>
<evidence type="ECO:0000313" key="4">
    <source>
        <dbReference type="EMBL" id="BDD08026.1"/>
    </source>
</evidence>
<accession>A0AAU9CGY5</accession>
<sequence length="422" mass="47799">MKKISGILMALALLAGCAGKKTSVENATADGLSKPLDNLFAFFDNNSYNDSLGVYFSEVDNAGKLLSEKVFTVAHDRLIYGLSYTSDQHPERLAKAKRMYAFQKENLIGNDSLGLFSHSFSEKGMNPKTEILDVWQQAYGMCGLAELYRKTGDKQLLETIHGLHKGFINRFHDDIRGGFWGEYHRKNGPVEGSKSLQSLMYPITAYMANLWLADKENRNLYEPYLTENLALLAKNAWNDGRGWVNVKFDDNWNPCESQGEKPCFTVTPGHNFQLSALLQRTKDFGFLPASLCSEYTALGRKILDVTMRKPVFDETVKQGFFSEINPATDSVLDKRKTWWQHAEAVIALTLAGDGHKNEADKIKAFFFDKFQDYENGGEYFYISEDDVPHSQEMKGSIGKSTYHTIELVRFLRESSLKKEAKQ</sequence>
<reference evidence="4 5" key="1">
    <citation type="submission" date="2021-12" db="EMBL/GenBank/DDBJ databases">
        <title>Genome sequencing of bacteria with rrn-lacking chromosome and rrn-plasmid.</title>
        <authorList>
            <person name="Anda M."/>
            <person name="Iwasaki W."/>
        </authorList>
    </citation>
    <scope>NUCLEOTIDE SEQUENCE [LARGE SCALE GENOMIC DNA]</scope>
    <source>
        <strain evidence="4 5">DSM 100852</strain>
    </source>
</reference>
<evidence type="ECO:0008006" key="6">
    <source>
        <dbReference type="Google" id="ProtNLM"/>
    </source>
</evidence>
<organism evidence="4 5">
    <name type="scientific">Fulvitalea axinellae</name>
    <dbReference type="NCBI Taxonomy" id="1182444"/>
    <lineage>
        <taxon>Bacteria</taxon>
        <taxon>Pseudomonadati</taxon>
        <taxon>Bacteroidota</taxon>
        <taxon>Cytophagia</taxon>
        <taxon>Cytophagales</taxon>
        <taxon>Persicobacteraceae</taxon>
        <taxon>Fulvitalea</taxon>
    </lineage>
</organism>
<evidence type="ECO:0000313" key="5">
    <source>
        <dbReference type="Proteomes" id="UP001348817"/>
    </source>
</evidence>
<evidence type="ECO:0000256" key="1">
    <source>
        <dbReference type="ARBA" id="ARBA00008558"/>
    </source>
</evidence>
<dbReference type="Pfam" id="PF07221">
    <property type="entry name" value="GlcNAc_2-epim"/>
    <property type="match status" value="1"/>
</dbReference>
<keyword evidence="5" id="KW-1185">Reference proteome</keyword>
<gene>
    <name evidence="4" type="ORF">FUAX_04580</name>
</gene>
<name>A0AAU9CGY5_9BACT</name>
<feature type="signal peptide" evidence="3">
    <location>
        <begin position="1"/>
        <end position="20"/>
    </location>
</feature>
<dbReference type="Proteomes" id="UP001348817">
    <property type="component" value="Chromosome"/>
</dbReference>
<evidence type="ECO:0000256" key="3">
    <source>
        <dbReference type="SAM" id="SignalP"/>
    </source>
</evidence>
<dbReference type="InterPro" id="IPR012341">
    <property type="entry name" value="6hp_glycosidase-like_sf"/>
</dbReference>
<keyword evidence="3" id="KW-0732">Signal</keyword>
<feature type="chain" id="PRO_5043560677" description="N-acylglucosamine 2-epimerase" evidence="3">
    <location>
        <begin position="21"/>
        <end position="422"/>
    </location>
</feature>
<evidence type="ECO:0000256" key="2">
    <source>
        <dbReference type="ARBA" id="ARBA00023235"/>
    </source>
</evidence>